<name>A0ABS0B062_9BACT</name>
<evidence type="ECO:0000259" key="8">
    <source>
        <dbReference type="PROSITE" id="PS50928"/>
    </source>
</evidence>
<feature type="domain" description="ABC transmembrane type-1" evidence="8">
    <location>
        <begin position="95"/>
        <end position="296"/>
    </location>
</feature>
<dbReference type="CDD" id="cd06261">
    <property type="entry name" value="TM_PBP2"/>
    <property type="match status" value="1"/>
</dbReference>
<dbReference type="PANTHER" id="PTHR30465:SF93">
    <property type="entry name" value="OLIGOPEPTIDE TRANSPORT SYSTEM PERMEASE PROTEIN OPPB"/>
    <property type="match status" value="1"/>
</dbReference>
<comment type="caution">
    <text evidence="9">The sequence shown here is derived from an EMBL/GenBank/DDBJ whole genome shotgun (WGS) entry which is preliminary data.</text>
</comment>
<comment type="subcellular location">
    <subcellularLocation>
        <location evidence="1 7">Cell membrane</location>
        <topology evidence="1 7">Multi-pass membrane protein</topology>
    </subcellularLocation>
</comment>
<dbReference type="Gene3D" id="1.10.3720.10">
    <property type="entry name" value="MetI-like"/>
    <property type="match status" value="1"/>
</dbReference>
<evidence type="ECO:0000256" key="2">
    <source>
        <dbReference type="ARBA" id="ARBA00022448"/>
    </source>
</evidence>
<keyword evidence="4 7" id="KW-0812">Transmembrane</keyword>
<feature type="transmembrane region" description="Helical" evidence="7">
    <location>
        <begin position="167"/>
        <end position="189"/>
    </location>
</feature>
<dbReference type="SUPFAM" id="SSF161098">
    <property type="entry name" value="MetI-like"/>
    <property type="match status" value="1"/>
</dbReference>
<feature type="transmembrane region" description="Helical" evidence="7">
    <location>
        <begin position="134"/>
        <end position="155"/>
    </location>
</feature>
<keyword evidence="6 7" id="KW-0472">Membrane</keyword>
<evidence type="ECO:0000256" key="5">
    <source>
        <dbReference type="ARBA" id="ARBA00022989"/>
    </source>
</evidence>
<comment type="similarity">
    <text evidence="7">Belongs to the binding-protein-dependent transport system permease family.</text>
</comment>
<evidence type="ECO:0000256" key="4">
    <source>
        <dbReference type="ARBA" id="ARBA00022692"/>
    </source>
</evidence>
<dbReference type="Pfam" id="PF19300">
    <property type="entry name" value="BPD_transp_1_N"/>
    <property type="match status" value="1"/>
</dbReference>
<protein>
    <submittedName>
        <fullName evidence="9">Oligopeptide transport system permease protein OppB</fullName>
    </submittedName>
</protein>
<dbReference type="PROSITE" id="PS50928">
    <property type="entry name" value="ABC_TM1"/>
    <property type="match status" value="1"/>
</dbReference>
<dbReference type="InterPro" id="IPR035906">
    <property type="entry name" value="MetI-like_sf"/>
</dbReference>
<dbReference type="RefSeq" id="WP_194847407.1">
    <property type="nucleotide sequence ID" value="NZ_JAAEJV010000011.1"/>
</dbReference>
<evidence type="ECO:0000256" key="3">
    <source>
        <dbReference type="ARBA" id="ARBA00022475"/>
    </source>
</evidence>
<dbReference type="PANTHER" id="PTHR30465">
    <property type="entry name" value="INNER MEMBRANE ABC TRANSPORTER"/>
    <property type="match status" value="1"/>
</dbReference>
<feature type="transmembrane region" description="Helical" evidence="7">
    <location>
        <begin position="231"/>
        <end position="253"/>
    </location>
</feature>
<dbReference type="InterPro" id="IPR045621">
    <property type="entry name" value="BPD_transp_1_N"/>
</dbReference>
<feature type="transmembrane region" description="Helical" evidence="7">
    <location>
        <begin position="99"/>
        <end position="122"/>
    </location>
</feature>
<keyword evidence="3" id="KW-1003">Cell membrane</keyword>
<keyword evidence="10" id="KW-1185">Reference proteome</keyword>
<evidence type="ECO:0000256" key="7">
    <source>
        <dbReference type="RuleBase" id="RU363032"/>
    </source>
</evidence>
<dbReference type="Pfam" id="PF00528">
    <property type="entry name" value="BPD_transp_1"/>
    <property type="match status" value="1"/>
</dbReference>
<evidence type="ECO:0000256" key="1">
    <source>
        <dbReference type="ARBA" id="ARBA00004651"/>
    </source>
</evidence>
<reference evidence="9 10" key="1">
    <citation type="submission" date="2020-01" db="EMBL/GenBank/DDBJ databases">
        <title>Draft genome sequence of Cand. Neptunochlamydia vexilliferae K9.</title>
        <authorList>
            <person name="Schulz F."/>
            <person name="Koestlbacher S."/>
            <person name="Wascher F."/>
            <person name="Pizzetti I."/>
            <person name="Horn M."/>
        </authorList>
    </citation>
    <scope>NUCLEOTIDE SEQUENCE [LARGE SCALE GENOMIC DNA]</scope>
    <source>
        <strain evidence="9 10">K9</strain>
    </source>
</reference>
<keyword evidence="2 7" id="KW-0813">Transport</keyword>
<keyword evidence="5 7" id="KW-1133">Transmembrane helix</keyword>
<evidence type="ECO:0000313" key="9">
    <source>
        <dbReference type="EMBL" id="MBF5059106.1"/>
    </source>
</evidence>
<gene>
    <name evidence="9" type="ORF">NEPTK9_000613</name>
</gene>
<sequence length="313" mass="35140">MNYQYLVRKLLLLVVSLFLVATITFFLMQAAPGDPFMQEQAVPEEIMKSMYAHYGLDQPWYVQYLKYLKGLITWDLGPSFKYEGRTVNDIIREGFPVSLILGIQAIAISLFSGVILGTIAAVKRSRWQDFMAMVIAVIGISVPNFIMATFLQYIFAMKFDLFPVARWGSLAHSILPAFSLAALPTAFIARLTRTNVVEVLEQDYIQTARSKGLCTRKVVTKHVLKNSLLPVITYLAPLCSTILTGSFIVEKIFGIPGLGGWFVTSITNRDYTVIMGVTVFYSALLMLCILVVDILYTFLDPRIKFTKPKLAAE</sequence>
<proteinExistence type="inferred from homology"/>
<evidence type="ECO:0000313" key="10">
    <source>
        <dbReference type="Proteomes" id="UP001194714"/>
    </source>
</evidence>
<dbReference type="InterPro" id="IPR000515">
    <property type="entry name" value="MetI-like"/>
</dbReference>
<organism evidence="9 10">
    <name type="scientific">Candidatus Neptunichlamydia vexilliferae</name>
    <dbReference type="NCBI Taxonomy" id="1651774"/>
    <lineage>
        <taxon>Bacteria</taxon>
        <taxon>Pseudomonadati</taxon>
        <taxon>Chlamydiota</taxon>
        <taxon>Chlamydiia</taxon>
        <taxon>Parachlamydiales</taxon>
        <taxon>Simkaniaceae</taxon>
        <taxon>Candidatus Neptunichlamydia</taxon>
    </lineage>
</organism>
<dbReference type="EMBL" id="JAAEJV010000011">
    <property type="protein sequence ID" value="MBF5059106.1"/>
    <property type="molecule type" value="Genomic_DNA"/>
</dbReference>
<dbReference type="Proteomes" id="UP001194714">
    <property type="component" value="Unassembled WGS sequence"/>
</dbReference>
<feature type="transmembrane region" description="Helical" evidence="7">
    <location>
        <begin position="273"/>
        <end position="299"/>
    </location>
</feature>
<evidence type="ECO:0000256" key="6">
    <source>
        <dbReference type="ARBA" id="ARBA00023136"/>
    </source>
</evidence>
<accession>A0ABS0B062</accession>